<keyword evidence="2" id="KW-1185">Reference proteome</keyword>
<organism evidence="1 2">
    <name type="scientific">Priestia endophytica DSM 13796</name>
    <dbReference type="NCBI Taxonomy" id="1121089"/>
    <lineage>
        <taxon>Bacteria</taxon>
        <taxon>Bacillati</taxon>
        <taxon>Bacillota</taxon>
        <taxon>Bacilli</taxon>
        <taxon>Bacillales</taxon>
        <taxon>Bacillaceae</taxon>
        <taxon>Priestia</taxon>
    </lineage>
</organism>
<dbReference type="GeneID" id="93713777"/>
<sequence>MSNLDQHRIGLIHEGHFYEVLINKEPTIFKEDLYPQVARLPMELNWPKEDEKKLVVVSYNSTGEGHQPFISKRSNQLPEDGVKMLLEQRIESSNCFSPSPVGGSVNLPQDTE</sequence>
<dbReference type="Proteomes" id="UP000182762">
    <property type="component" value="Unassembled WGS sequence"/>
</dbReference>
<comment type="caution">
    <text evidence="1">The sequence shown here is derived from an EMBL/GenBank/DDBJ whole genome shotgun (WGS) entry which is preliminary data.</text>
</comment>
<name>A0A1I6C8Q3_9BACI</name>
<accession>A0A1I6C8Q3</accession>
<dbReference type="RefSeq" id="WP_061804533.1">
    <property type="nucleotide sequence ID" value="NZ_FOXX01000036.1"/>
</dbReference>
<gene>
    <name evidence="1" type="ORF">SAMN02745910_05286</name>
</gene>
<proteinExistence type="predicted"/>
<protein>
    <submittedName>
        <fullName evidence="1">Uncharacterized protein</fullName>
    </submittedName>
</protein>
<evidence type="ECO:0000313" key="1">
    <source>
        <dbReference type="EMBL" id="SFQ89485.1"/>
    </source>
</evidence>
<reference evidence="1 2" key="1">
    <citation type="submission" date="2016-10" db="EMBL/GenBank/DDBJ databases">
        <authorList>
            <person name="Varghese N."/>
            <person name="Submissions S."/>
        </authorList>
    </citation>
    <scope>NUCLEOTIDE SEQUENCE [LARGE SCALE GENOMIC DNA]</scope>
    <source>
        <strain evidence="1 2">DSM 13796</strain>
    </source>
</reference>
<dbReference type="EMBL" id="FOXX01000036">
    <property type="protein sequence ID" value="SFQ89485.1"/>
    <property type="molecule type" value="Genomic_DNA"/>
</dbReference>
<evidence type="ECO:0000313" key="2">
    <source>
        <dbReference type="Proteomes" id="UP000182762"/>
    </source>
</evidence>